<keyword evidence="3" id="KW-1185">Reference proteome</keyword>
<dbReference type="Pfam" id="PF13302">
    <property type="entry name" value="Acetyltransf_3"/>
    <property type="match status" value="1"/>
</dbReference>
<organism evidence="2 3">
    <name type="scientific">Vibrio tritonius</name>
    <dbReference type="NCBI Taxonomy" id="1435069"/>
    <lineage>
        <taxon>Bacteria</taxon>
        <taxon>Pseudomonadati</taxon>
        <taxon>Pseudomonadota</taxon>
        <taxon>Gammaproteobacteria</taxon>
        <taxon>Vibrionales</taxon>
        <taxon>Vibrionaceae</taxon>
        <taxon>Vibrio</taxon>
    </lineage>
</organism>
<feature type="domain" description="N-acetyltransferase" evidence="1">
    <location>
        <begin position="15"/>
        <end position="175"/>
    </location>
</feature>
<dbReference type="PANTHER" id="PTHR43415">
    <property type="entry name" value="SPERMIDINE N(1)-ACETYLTRANSFERASE"/>
    <property type="match status" value="1"/>
</dbReference>
<dbReference type="InterPro" id="IPR000182">
    <property type="entry name" value="GNAT_dom"/>
</dbReference>
<name>A0ABS7YT88_9VIBR</name>
<dbReference type="EMBL" id="JAIWIU010000153">
    <property type="protein sequence ID" value="MCA2018187.1"/>
    <property type="molecule type" value="Genomic_DNA"/>
</dbReference>
<accession>A0ABS7YT88</accession>
<dbReference type="Proteomes" id="UP001199044">
    <property type="component" value="Unassembled WGS sequence"/>
</dbReference>
<comment type="caution">
    <text evidence="2">The sequence shown here is derived from an EMBL/GenBank/DDBJ whole genome shotgun (WGS) entry which is preliminary data.</text>
</comment>
<evidence type="ECO:0000313" key="2">
    <source>
        <dbReference type="EMBL" id="MCA2018187.1"/>
    </source>
</evidence>
<sequence length="207" mass="24015">MNTTSFAASLPFADIELRPAYPSELIDVYSMITDDEQWTQFNGPYFGYERPNLRDFQLGHFTQLCMGDECLLITKDDQPIGTVSFYWENEPTRWLEVGIIIYRSTMWSKGLGFKALIPWITHMFATKEIARVGLTTWSGNPRMMACAEKLGMQQEARLRKVRYFNGTYYDSVRYGVLREEWFEKLPNLCALVTSKLSSLECFDKSIS</sequence>
<proteinExistence type="predicted"/>
<dbReference type="Gene3D" id="3.40.630.30">
    <property type="match status" value="1"/>
</dbReference>
<gene>
    <name evidence="2" type="ORF">LDJ79_18855</name>
</gene>
<protein>
    <submittedName>
        <fullName evidence="2">GNAT family N-acetyltransferase</fullName>
    </submittedName>
</protein>
<dbReference type="PROSITE" id="PS51186">
    <property type="entry name" value="GNAT"/>
    <property type="match status" value="1"/>
</dbReference>
<evidence type="ECO:0000313" key="3">
    <source>
        <dbReference type="Proteomes" id="UP001199044"/>
    </source>
</evidence>
<evidence type="ECO:0000259" key="1">
    <source>
        <dbReference type="PROSITE" id="PS51186"/>
    </source>
</evidence>
<dbReference type="SUPFAM" id="SSF55729">
    <property type="entry name" value="Acyl-CoA N-acyltransferases (Nat)"/>
    <property type="match status" value="1"/>
</dbReference>
<reference evidence="3" key="1">
    <citation type="submission" date="2023-07" db="EMBL/GenBank/DDBJ databases">
        <title>Molecular identification of indigenous halophilic bacteria isolated from red sea cost, biodegradation of synthetic dyes and assessment of degraded metabolite toxicity.</title>
        <authorList>
            <person name="Chaieb K."/>
            <person name="Altayb H.N."/>
        </authorList>
    </citation>
    <scope>NUCLEOTIDE SEQUENCE [LARGE SCALE GENOMIC DNA]</scope>
    <source>
        <strain evidence="3">K20</strain>
    </source>
</reference>
<dbReference type="PANTHER" id="PTHR43415:SF4">
    <property type="entry name" value="N-ACETYLTRANSFERASE DOMAIN-CONTAINING PROTEIN"/>
    <property type="match status" value="1"/>
</dbReference>
<dbReference type="RefSeq" id="WP_068717839.1">
    <property type="nucleotide sequence ID" value="NZ_AP014636.1"/>
</dbReference>
<dbReference type="InterPro" id="IPR016181">
    <property type="entry name" value="Acyl_CoA_acyltransferase"/>
</dbReference>